<evidence type="ECO:0000256" key="4">
    <source>
        <dbReference type="ARBA" id="ARBA00022837"/>
    </source>
</evidence>
<evidence type="ECO:0000313" key="7">
    <source>
        <dbReference type="EMBL" id="QBD80220.1"/>
    </source>
</evidence>
<dbReference type="AlphaFoldDB" id="A0A4P6JXU4"/>
<dbReference type="GO" id="GO:0046872">
    <property type="term" value="F:metal ion binding"/>
    <property type="evidence" value="ECO:0007669"/>
    <property type="project" value="UniProtKB-KW"/>
</dbReference>
<organism evidence="7 8">
    <name type="scientific">Ktedonosporobacter rubrisoli</name>
    <dbReference type="NCBI Taxonomy" id="2509675"/>
    <lineage>
        <taxon>Bacteria</taxon>
        <taxon>Bacillati</taxon>
        <taxon>Chloroflexota</taxon>
        <taxon>Ktedonobacteria</taxon>
        <taxon>Ktedonobacterales</taxon>
        <taxon>Ktedonosporobacteraceae</taxon>
        <taxon>Ktedonosporobacter</taxon>
    </lineage>
</organism>
<evidence type="ECO:0000256" key="5">
    <source>
        <dbReference type="SAM" id="MobiDB-lite"/>
    </source>
</evidence>
<evidence type="ECO:0000256" key="2">
    <source>
        <dbReference type="ARBA" id="ARBA00022723"/>
    </source>
</evidence>
<reference evidence="7 8" key="1">
    <citation type="submission" date="2019-01" db="EMBL/GenBank/DDBJ databases">
        <title>Ktedonosporobacter rubrisoli SCAWS-G2.</title>
        <authorList>
            <person name="Huang Y."/>
            <person name="Yan B."/>
        </authorList>
    </citation>
    <scope>NUCLEOTIDE SEQUENCE [LARGE SCALE GENOMIC DNA]</scope>
    <source>
        <strain evidence="7 8">SCAWS-G2</strain>
    </source>
</reference>
<dbReference type="CDD" id="cd16025">
    <property type="entry name" value="PAS_like"/>
    <property type="match status" value="1"/>
</dbReference>
<keyword evidence="2" id="KW-0479">Metal-binding</keyword>
<gene>
    <name evidence="7" type="ORF">EPA93_31275</name>
</gene>
<name>A0A4P6JXU4_KTERU</name>
<feature type="region of interest" description="Disordered" evidence="5">
    <location>
        <begin position="1"/>
        <end position="31"/>
    </location>
</feature>
<dbReference type="Gene3D" id="3.40.720.10">
    <property type="entry name" value="Alkaline Phosphatase, subunit A"/>
    <property type="match status" value="1"/>
</dbReference>
<evidence type="ECO:0000256" key="1">
    <source>
        <dbReference type="ARBA" id="ARBA00008779"/>
    </source>
</evidence>
<dbReference type="PANTHER" id="PTHR42693:SF43">
    <property type="entry name" value="BLL2667 PROTEIN"/>
    <property type="match status" value="1"/>
</dbReference>
<dbReference type="Proteomes" id="UP000290365">
    <property type="component" value="Chromosome"/>
</dbReference>
<dbReference type="GO" id="GO:0016787">
    <property type="term" value="F:hydrolase activity"/>
    <property type="evidence" value="ECO:0007669"/>
    <property type="project" value="UniProtKB-KW"/>
</dbReference>
<dbReference type="Pfam" id="PF00884">
    <property type="entry name" value="Sulfatase"/>
    <property type="match status" value="1"/>
</dbReference>
<dbReference type="InterPro" id="IPR000917">
    <property type="entry name" value="Sulfatase_N"/>
</dbReference>
<protein>
    <submittedName>
        <fullName evidence="7">Arylsulfatase</fullName>
    </submittedName>
</protein>
<dbReference type="InterPro" id="IPR050738">
    <property type="entry name" value="Sulfatase"/>
</dbReference>
<keyword evidence="4" id="KW-0106">Calcium</keyword>
<sequence>MNNFQEDFPMTDPQHNGTFRGHTGRTWQDSEPWWPEPVRPPTGSPNVLFIVLDDTGFAHLGCYGSDISTPNIDSLAAEGLRYNNFHTTAICSPTRACLLSGRNHHATGVSFVTEVPNGFPNSRGKVSKQTGLLSEILKENGYNTIAVGKWHLVPSDEQSSSGPFDNWPLGRGFEHYYGFLGGETNQWNPDLVAYNQRIEQPRRAEEGYHLTEDLTDKAIDFVRNQQATAQGKPFFLYLAYGATHAPHQAPREFIDKYKGKYDKGWDQVREEWFARQKEQGIIPPETQLPPHNPGVKAWQELSPDEQRLFARMQEVFAGYLEHTDYHIGRLLDFLKEIGQFENTLIVFLSDNGASPEGGPDGTDNEWKFFNGVEVKARDIQHRIDDLGTPRAYNHYPQGWAQAGNTPLKWYKRWVHAGGVKDPLIIHYPAHIKDKGSIRQQYHHVTDITPTVLELIGLQPPASLNGVTQEPLHGTSLAYTFDQPAAPTRKQVQYYEMLGNRGIWQAGWKAVCYHQPDTPYEEDEWELYHVEEDFSESRDLATVHPEKLRQLIELWWVEAGRYNVLPLDDRLLTRGRAHLARRKFPTTYVFPPYIARLTATAGPILGNRSYTITAEIERADSRTEGVLVAQGGRFGGLALFIQNNQLVFDYNYLGDKHYIITSVAEVPGGASTLRFEFIRTGELQGQGRLVINGQVVGEGLIERTTLLAGGPGAFDVGQNTLTPVSETYETPFRFSGKLKYVTITLENAEPDLAAILATELATE</sequence>
<evidence type="ECO:0000259" key="6">
    <source>
        <dbReference type="Pfam" id="PF00884"/>
    </source>
</evidence>
<keyword evidence="3" id="KW-0378">Hydrolase</keyword>
<dbReference type="EMBL" id="CP035758">
    <property type="protein sequence ID" value="QBD80220.1"/>
    <property type="molecule type" value="Genomic_DNA"/>
</dbReference>
<comment type="similarity">
    <text evidence="1">Belongs to the sulfatase family.</text>
</comment>
<dbReference type="KEGG" id="kbs:EPA93_31275"/>
<dbReference type="InterPro" id="IPR017850">
    <property type="entry name" value="Alkaline_phosphatase_core_sf"/>
</dbReference>
<dbReference type="InterPro" id="IPR024607">
    <property type="entry name" value="Sulfatase_CS"/>
</dbReference>
<proteinExistence type="inferred from homology"/>
<dbReference type="PROSITE" id="PS00149">
    <property type="entry name" value="SULFATASE_2"/>
    <property type="match status" value="1"/>
</dbReference>
<keyword evidence="8" id="KW-1185">Reference proteome</keyword>
<evidence type="ECO:0000313" key="8">
    <source>
        <dbReference type="Proteomes" id="UP000290365"/>
    </source>
</evidence>
<feature type="domain" description="Sulfatase N-terminal" evidence="6">
    <location>
        <begin position="45"/>
        <end position="456"/>
    </location>
</feature>
<dbReference type="PANTHER" id="PTHR42693">
    <property type="entry name" value="ARYLSULFATASE FAMILY MEMBER"/>
    <property type="match status" value="1"/>
</dbReference>
<dbReference type="SUPFAM" id="SSF53649">
    <property type="entry name" value="Alkaline phosphatase-like"/>
    <property type="match status" value="1"/>
</dbReference>
<dbReference type="OrthoDB" id="974590at2"/>
<dbReference type="Gene3D" id="3.30.1120.10">
    <property type="match status" value="1"/>
</dbReference>
<accession>A0A4P6JXU4</accession>
<evidence type="ECO:0000256" key="3">
    <source>
        <dbReference type="ARBA" id="ARBA00022801"/>
    </source>
</evidence>